<sequence>MLANVNPADTDTNEPLTLTVTPVDGPFVEDSTNAGDTVATSTANDPDGGDITYTIDDTTNYAIDASTGTVTLTAAGAAVVNGGGNLPDFTVTAASTTGQTSSATANVNPADTDTNEPLTLTVTPVDGPFVEDSTNAGDTVATSTANDPDGGDITYTIDDTTNYAIDASTGTVTLTAAGAAVVNGGGNLPDFTVTAASTTGQTSSATANVNPADTDTNEPLTLTVTPVDGPFVEDSTNAGDTVATSTANDPDGGDITYTIDDTTNYAIDASTGTVTLTAAGAAVVNGGGNLPDFTVTAASTTGQTSSATANVNPADTDTNEPLTLTVTPVDGPFVEDSTNAGDTVATSTANDPDGGDITYTIDDTTNYAIDASTGTVTLTAAGAAVVNGGGNLPDFTVTAASTTGQTSSATANVNPADTDTNEPLTLTVTPVDGPFVEDSTNAGDTVATSTANDPDGGDITYTIDDTTNYAIDASTGTVTLTAAGAAVVNGGGNLPDFTVTAASTTGQTSSATANVNPADTDTNEPLTLTVTPVDGPFVEDSTNAGDTVATSTANDPDGGDITYTIDDTTNYAIDASTGTVTLTAAGAAVVNGGGNLPDFTVTAASTTGQTSSATANVNPADTDTNEPLTLTVTPVDGPFVEDSTNAGDTVATSTANDPDGGDITYTIDDTTNYAIDASTGTVTLTAAGAAVVNGGGNLPDFTVTAASTTGQTSSATANVNPADTDTNEPLTLTVTPVDGPFVEDSTNAGDTVATSTANDPDGGDITYTIDDTTNYAIDASTGTVTLTAAGAAVVNGGGNLPDFTVTAASTTGQTSSATANVNPADTDTNEPLTLTVTPVDGPFVEDSTNAGDTVATSTANDPDGGDITYTIDDTTNYAIDASTGTVTLTAAGAAVVNGGGNLPDFTVTAASTTGQTSSATANVNPADTDTNEPLTLTVTPVDGPFVEDSTNAGDTVATSTANDPDGGDITYTIDDTTNYAIDASTGTVTLTAAGAAVVNGGGNLPDFTVTAASTTGQTSSATANVNPADTTPNDNPPVAVDDIILTTVDEGDVISIAQGILTRNDYDLDLSDLNITNTYNAQAGNVSGVNPVSFIDQSSFGLLAQSADNTLEQPADSEANPLNNDIAHAVEISRAQFGQVSSAQSGEVGDSSLPSFKWTGYIDDDGSTRDRTDQDFIKVYLYAGEKIVLDIDNGDDGDRDTGIDDQDVDTYLVLYDAQGNELARNDDASADLGGTGSTDSDYHHGTSLDAYLEHTVTQDGYYYVDATAWDNSNNGISDDDGKYDLWISIDPVPGTDLATFDYDISDGKSSDSATVSVDTIADSNQIDGTDSNEILIGTVGVVDTLNGGGGDDEIVVDGTDIVDGGTGFDTVHIDTAITLDTTTTLDFSKLDNIEKIDFSTNSHNDTITNLSLDDVLDMTDTNNTLEITGDSADQVNVDTSGWTQQSAVDDGTVTTYTYSNDSTSDSVTLIVDDNLQNSGL</sequence>
<keyword evidence="6" id="KW-1133">Transmembrane helix</keyword>
<dbReference type="InterPro" id="IPR002126">
    <property type="entry name" value="Cadherin-like_dom"/>
</dbReference>
<evidence type="ECO:0000256" key="6">
    <source>
        <dbReference type="ARBA" id="ARBA00022989"/>
    </source>
</evidence>
<evidence type="ECO:0000256" key="7">
    <source>
        <dbReference type="ARBA" id="ARBA00023136"/>
    </source>
</evidence>
<feature type="region of interest" description="Disordered" evidence="8">
    <location>
        <begin position="1018"/>
        <end position="1037"/>
    </location>
</feature>
<dbReference type="GO" id="GO:0005509">
    <property type="term" value="F:calcium ion binding"/>
    <property type="evidence" value="ECO:0007669"/>
    <property type="project" value="InterPro"/>
</dbReference>
<dbReference type="Gene3D" id="3.10.20.90">
    <property type="entry name" value="Phosphatidylinositol 3-kinase Catalytic Subunit, Chain A, domain 1"/>
    <property type="match status" value="10"/>
</dbReference>
<dbReference type="InterPro" id="IPR050971">
    <property type="entry name" value="Cadherin-domain_protein"/>
</dbReference>
<gene>
    <name evidence="10" type="ORF">FM071_02325</name>
</gene>
<feature type="domain" description="Cadherin" evidence="9">
    <location>
        <begin position="130"/>
        <end position="221"/>
    </location>
</feature>
<dbReference type="PROSITE" id="PS50268">
    <property type="entry name" value="CADHERIN_2"/>
    <property type="match status" value="10"/>
</dbReference>
<evidence type="ECO:0000256" key="5">
    <source>
        <dbReference type="ARBA" id="ARBA00022889"/>
    </source>
</evidence>
<keyword evidence="5" id="KW-0130">Cell adhesion</keyword>
<evidence type="ECO:0000256" key="8">
    <source>
        <dbReference type="SAM" id="MobiDB-lite"/>
    </source>
</evidence>
<feature type="domain" description="Cadherin" evidence="9">
    <location>
        <begin position="844"/>
        <end position="935"/>
    </location>
</feature>
<organism evidence="10 11">
    <name type="scientific">Sulfurimonas paralvinellae</name>
    <dbReference type="NCBI Taxonomy" id="317658"/>
    <lineage>
        <taxon>Bacteria</taxon>
        <taxon>Pseudomonadati</taxon>
        <taxon>Campylobacterota</taxon>
        <taxon>Epsilonproteobacteria</taxon>
        <taxon>Campylobacterales</taxon>
        <taxon>Sulfurimonadaceae</taxon>
        <taxon>Sulfurimonas</taxon>
    </lineage>
</organism>
<evidence type="ECO:0000256" key="1">
    <source>
        <dbReference type="ARBA" id="ARBA00004370"/>
    </source>
</evidence>
<dbReference type="EMBL" id="CP041406">
    <property type="protein sequence ID" value="QOP45185.1"/>
    <property type="molecule type" value="Genomic_DNA"/>
</dbReference>
<dbReference type="Proteomes" id="UP000593580">
    <property type="component" value="Chromosome"/>
</dbReference>
<evidence type="ECO:0000256" key="3">
    <source>
        <dbReference type="ARBA" id="ARBA00022737"/>
    </source>
</evidence>
<evidence type="ECO:0000313" key="11">
    <source>
        <dbReference type="Proteomes" id="UP000593580"/>
    </source>
</evidence>
<feature type="domain" description="Cadherin" evidence="9">
    <location>
        <begin position="946"/>
        <end position="1039"/>
    </location>
</feature>
<dbReference type="SMART" id="SM00112">
    <property type="entry name" value="CA"/>
    <property type="match status" value="10"/>
</dbReference>
<evidence type="ECO:0000259" key="9">
    <source>
        <dbReference type="PROSITE" id="PS50268"/>
    </source>
</evidence>
<keyword evidence="4" id="KW-0106">Calcium</keyword>
<feature type="domain" description="Cadherin" evidence="9">
    <location>
        <begin position="232"/>
        <end position="323"/>
    </location>
</feature>
<feature type="domain" description="Cadherin" evidence="9">
    <location>
        <begin position="28"/>
        <end position="119"/>
    </location>
</feature>
<keyword evidence="11" id="KW-1185">Reference proteome</keyword>
<feature type="domain" description="Cadherin" evidence="9">
    <location>
        <begin position="436"/>
        <end position="527"/>
    </location>
</feature>
<evidence type="ECO:0000313" key="10">
    <source>
        <dbReference type="EMBL" id="QOP45185.1"/>
    </source>
</evidence>
<proteinExistence type="predicted"/>
<keyword evidence="3" id="KW-0677">Repeat</keyword>
<dbReference type="GO" id="GO:0007156">
    <property type="term" value="P:homophilic cell adhesion via plasma membrane adhesion molecules"/>
    <property type="evidence" value="ECO:0007669"/>
    <property type="project" value="InterPro"/>
</dbReference>
<accession>A0A7M1B6B2</accession>
<reference evidence="10 11" key="1">
    <citation type="submission" date="2019-07" db="EMBL/GenBank/DDBJ databases">
        <title>Sulfurimonas paralvinellae sp. nov., a novel mesophilic, hydrogen- and sulfur-oxidizing chemolithoautotroph within the Epsilonproteo- bacteria isolated from a deep-sea hydrothermal vent polychaete nest, reclassification of Thiomicrospira denitrificans as Sulfurimonas denitrificans comb. nov. and emended description of the genus Sulfurimonas.</title>
        <authorList>
            <person name="Wang S."/>
            <person name="Jiang L."/>
            <person name="Shao Z."/>
        </authorList>
    </citation>
    <scope>NUCLEOTIDE SEQUENCE [LARGE SCALE GENOMIC DNA]</scope>
    <source>
        <strain evidence="10 11">GO25</strain>
    </source>
</reference>
<dbReference type="GO" id="GO:0016020">
    <property type="term" value="C:membrane"/>
    <property type="evidence" value="ECO:0007669"/>
    <property type="project" value="UniProtKB-SubCell"/>
</dbReference>
<dbReference type="KEGG" id="spal:FM071_02325"/>
<dbReference type="PANTHER" id="PTHR24025">
    <property type="entry name" value="DESMOGLEIN FAMILY MEMBER"/>
    <property type="match status" value="1"/>
</dbReference>
<protein>
    <recommendedName>
        <fullName evidence="9">Cadherin domain-containing protein</fullName>
    </recommendedName>
</protein>
<feature type="domain" description="Cadherin" evidence="9">
    <location>
        <begin position="640"/>
        <end position="731"/>
    </location>
</feature>
<keyword evidence="2" id="KW-0812">Transmembrane</keyword>
<name>A0A7M1B6B2_9BACT</name>
<feature type="domain" description="Cadherin" evidence="9">
    <location>
        <begin position="742"/>
        <end position="833"/>
    </location>
</feature>
<evidence type="ECO:0000256" key="4">
    <source>
        <dbReference type="ARBA" id="ARBA00022837"/>
    </source>
</evidence>
<evidence type="ECO:0000256" key="2">
    <source>
        <dbReference type="ARBA" id="ARBA00022692"/>
    </source>
</evidence>
<dbReference type="PANTHER" id="PTHR24025:SF23">
    <property type="entry name" value="NEURAL-CADHERIN"/>
    <property type="match status" value="1"/>
</dbReference>
<keyword evidence="7" id="KW-0472">Membrane</keyword>
<feature type="domain" description="Cadherin" evidence="9">
    <location>
        <begin position="538"/>
        <end position="629"/>
    </location>
</feature>
<comment type="subcellular location">
    <subcellularLocation>
        <location evidence="1">Membrane</location>
    </subcellularLocation>
</comment>
<feature type="domain" description="Cadherin" evidence="9">
    <location>
        <begin position="334"/>
        <end position="425"/>
    </location>
</feature>
<dbReference type="GO" id="GO:0005911">
    <property type="term" value="C:cell-cell junction"/>
    <property type="evidence" value="ECO:0007669"/>
    <property type="project" value="TreeGrafter"/>
</dbReference>